<proteinExistence type="predicted"/>
<accession>A0A8J4VGU8</accession>
<dbReference type="PANTHER" id="PTHR31672:SF13">
    <property type="entry name" value="F-BOX PROTEIN CPR30-LIKE"/>
    <property type="match status" value="1"/>
</dbReference>
<dbReference type="InterPro" id="IPR050796">
    <property type="entry name" value="SCF_F-box_component"/>
</dbReference>
<evidence type="ECO:0000313" key="2">
    <source>
        <dbReference type="Proteomes" id="UP000737018"/>
    </source>
</evidence>
<keyword evidence="2" id="KW-1185">Reference proteome</keyword>
<dbReference type="OrthoDB" id="5314306at2759"/>
<name>A0A8J4VGU8_9ROSI</name>
<evidence type="ECO:0000313" key="1">
    <source>
        <dbReference type="EMBL" id="KAF3957207.1"/>
    </source>
</evidence>
<evidence type="ECO:0008006" key="3">
    <source>
        <dbReference type="Google" id="ProtNLM"/>
    </source>
</evidence>
<reference evidence="1" key="1">
    <citation type="submission" date="2020-03" db="EMBL/GenBank/DDBJ databases">
        <title>Castanea mollissima Vanexum genome sequencing.</title>
        <authorList>
            <person name="Staton M."/>
        </authorList>
    </citation>
    <scope>NUCLEOTIDE SEQUENCE</scope>
    <source>
        <tissue evidence="1">Leaf</tissue>
    </source>
</reference>
<dbReference type="PANTHER" id="PTHR31672">
    <property type="entry name" value="BNACNNG10540D PROTEIN"/>
    <property type="match status" value="1"/>
</dbReference>
<organism evidence="1 2">
    <name type="scientific">Castanea mollissima</name>
    <name type="common">Chinese chestnut</name>
    <dbReference type="NCBI Taxonomy" id="60419"/>
    <lineage>
        <taxon>Eukaryota</taxon>
        <taxon>Viridiplantae</taxon>
        <taxon>Streptophyta</taxon>
        <taxon>Embryophyta</taxon>
        <taxon>Tracheophyta</taxon>
        <taxon>Spermatophyta</taxon>
        <taxon>Magnoliopsida</taxon>
        <taxon>eudicotyledons</taxon>
        <taxon>Gunneridae</taxon>
        <taxon>Pentapetalae</taxon>
        <taxon>rosids</taxon>
        <taxon>fabids</taxon>
        <taxon>Fagales</taxon>
        <taxon>Fagaceae</taxon>
        <taxon>Castanea</taxon>
    </lineage>
</organism>
<protein>
    <recommendedName>
        <fullName evidence="3">F-box associated domain-containing protein</fullName>
    </recommendedName>
</protein>
<sequence length="181" mass="20279">MSTPTTDNYILVIFLYLEEEEEEEGDDLKIYQLMVQIYTLGTGTWRNITNPGPGSLSGFPENHLLSFVNGAAHWIASIEDDYITCVILSFDIVDNTFHEMALPESLDDSALTCCSVWVMKEYCVAESWTKLYDIDVGVTIWQVVGFTKIGEVLVINTVNGELLSYNPSSQQTSYILTSPPN</sequence>
<dbReference type="Proteomes" id="UP000737018">
    <property type="component" value="Unassembled WGS sequence"/>
</dbReference>
<dbReference type="AlphaFoldDB" id="A0A8J4VGU8"/>
<dbReference type="EMBL" id="JRKL02002887">
    <property type="protein sequence ID" value="KAF3957207.1"/>
    <property type="molecule type" value="Genomic_DNA"/>
</dbReference>
<comment type="caution">
    <text evidence="1">The sequence shown here is derived from an EMBL/GenBank/DDBJ whole genome shotgun (WGS) entry which is preliminary data.</text>
</comment>
<gene>
    <name evidence="1" type="ORF">CMV_017756</name>
</gene>